<keyword evidence="11" id="KW-0472">Membrane</keyword>
<reference evidence="11 12" key="2">
    <citation type="submission" date="2019-04" db="EMBL/GenBank/DDBJ databases">
        <title>The genome sequence of big-headed turtle.</title>
        <authorList>
            <person name="Gong S."/>
        </authorList>
    </citation>
    <scope>NUCLEOTIDE SEQUENCE [LARGE SCALE GENOMIC DNA]</scope>
    <source>
        <strain evidence="11">DO16091913</strain>
        <tissue evidence="11">Muscle</tissue>
    </source>
</reference>
<dbReference type="InterPro" id="IPR006207">
    <property type="entry name" value="Cys_knot_C"/>
</dbReference>
<dbReference type="EMBL" id="QXTE01000068">
    <property type="protein sequence ID" value="TFK08541.1"/>
    <property type="molecule type" value="Genomic_DNA"/>
</dbReference>
<evidence type="ECO:0000256" key="6">
    <source>
        <dbReference type="ARBA" id="ARBA00023157"/>
    </source>
</evidence>
<accession>A0A4D9EB53</accession>
<dbReference type="GO" id="GO:0005615">
    <property type="term" value="C:extracellular space"/>
    <property type="evidence" value="ECO:0007669"/>
    <property type="project" value="UniProtKB-KW"/>
</dbReference>
<dbReference type="InterPro" id="IPR004133">
    <property type="entry name" value="DAN_dom"/>
</dbReference>
<dbReference type="GO" id="GO:0036122">
    <property type="term" value="F:BMP binding"/>
    <property type="evidence" value="ECO:0007669"/>
    <property type="project" value="TreeGrafter"/>
</dbReference>
<dbReference type="FunFam" id="2.10.90.10:FF:000013">
    <property type="entry name" value="Gremlin"/>
    <property type="match status" value="1"/>
</dbReference>
<comment type="similarity">
    <text evidence="2">Belongs to the DAN family.</text>
</comment>
<organism evidence="11 12">
    <name type="scientific">Platysternon megacephalum</name>
    <name type="common">big-headed turtle</name>
    <dbReference type="NCBI Taxonomy" id="55544"/>
    <lineage>
        <taxon>Eukaryota</taxon>
        <taxon>Metazoa</taxon>
        <taxon>Chordata</taxon>
        <taxon>Craniata</taxon>
        <taxon>Vertebrata</taxon>
        <taxon>Euteleostomi</taxon>
        <taxon>Archelosauria</taxon>
        <taxon>Testudinata</taxon>
        <taxon>Testudines</taxon>
        <taxon>Cryptodira</taxon>
        <taxon>Durocryptodira</taxon>
        <taxon>Testudinoidea</taxon>
        <taxon>Platysternidae</taxon>
        <taxon>Platysternon</taxon>
    </lineage>
</organism>
<feature type="signal peptide" evidence="9">
    <location>
        <begin position="1"/>
        <end position="26"/>
    </location>
</feature>
<evidence type="ECO:0000256" key="8">
    <source>
        <dbReference type="SAM" id="MobiDB-lite"/>
    </source>
</evidence>
<proteinExistence type="inferred from homology"/>
<keyword evidence="6" id="KW-1015">Disulfide bond</keyword>
<dbReference type="Pfam" id="PF03045">
    <property type="entry name" value="DAN"/>
    <property type="match status" value="1"/>
</dbReference>
<evidence type="ECO:0000313" key="11">
    <source>
        <dbReference type="EMBL" id="TFK08541.1"/>
    </source>
</evidence>
<evidence type="ECO:0000256" key="5">
    <source>
        <dbReference type="ARBA" id="ARBA00022729"/>
    </source>
</evidence>
<evidence type="ECO:0000256" key="3">
    <source>
        <dbReference type="ARBA" id="ARBA00022514"/>
    </source>
</evidence>
<feature type="region of interest" description="Disordered" evidence="8">
    <location>
        <begin position="29"/>
        <end position="50"/>
    </location>
</feature>
<keyword evidence="11" id="KW-0812">Transmembrane</keyword>
<reference evidence="11 12" key="1">
    <citation type="submission" date="2019-04" db="EMBL/GenBank/DDBJ databases">
        <title>Draft genome of the big-headed turtle Platysternon megacephalum.</title>
        <authorList>
            <person name="Gong S."/>
        </authorList>
    </citation>
    <scope>NUCLEOTIDE SEQUENCE [LARGE SCALE GENOMIC DNA]</scope>
    <source>
        <strain evidence="11">DO16091913</strain>
        <tissue evidence="11">Muscle</tissue>
    </source>
</reference>
<keyword evidence="7" id="KW-0325">Glycoprotein</keyword>
<evidence type="ECO:0000256" key="4">
    <source>
        <dbReference type="ARBA" id="ARBA00022525"/>
    </source>
</evidence>
<comment type="caution">
    <text evidence="11">The sequence shown here is derived from an EMBL/GenBank/DDBJ whole genome shotgun (WGS) entry which is preliminary data.</text>
</comment>
<dbReference type="Proteomes" id="UP000297703">
    <property type="component" value="Unassembled WGS sequence"/>
</dbReference>
<dbReference type="PANTHER" id="PTHR15283:SF2">
    <property type="entry name" value="GREMLIN-2"/>
    <property type="match status" value="1"/>
</dbReference>
<dbReference type="STRING" id="55544.A0A4D9EB53"/>
<keyword evidence="3" id="KW-0202">Cytokine</keyword>
<evidence type="ECO:0000256" key="7">
    <source>
        <dbReference type="ARBA" id="ARBA00023180"/>
    </source>
</evidence>
<dbReference type="SMART" id="SM00041">
    <property type="entry name" value="CT"/>
    <property type="match status" value="1"/>
</dbReference>
<evidence type="ECO:0000256" key="1">
    <source>
        <dbReference type="ARBA" id="ARBA00004613"/>
    </source>
</evidence>
<protein>
    <submittedName>
        <fullName evidence="11">Fat storage-inducing transmembrane protein 2</fullName>
    </submittedName>
</protein>
<name>A0A4D9EB53_9SAUR</name>
<dbReference type="GO" id="GO:0009887">
    <property type="term" value="P:animal organ morphogenesis"/>
    <property type="evidence" value="ECO:0007669"/>
    <property type="project" value="TreeGrafter"/>
</dbReference>
<dbReference type="GO" id="GO:0038098">
    <property type="term" value="P:sequestering of BMP from receptor via BMP binding"/>
    <property type="evidence" value="ECO:0007669"/>
    <property type="project" value="TreeGrafter"/>
</dbReference>
<evidence type="ECO:0000256" key="2">
    <source>
        <dbReference type="ARBA" id="ARBA00007872"/>
    </source>
</evidence>
<gene>
    <name evidence="11" type="ORF">DR999_PMT08562</name>
</gene>
<dbReference type="OrthoDB" id="10061784at2759"/>
<dbReference type="PANTHER" id="PTHR15283">
    <property type="entry name" value="GREMLIN 1"/>
    <property type="match status" value="1"/>
</dbReference>
<keyword evidence="5 9" id="KW-0732">Signal</keyword>
<evidence type="ECO:0000256" key="9">
    <source>
        <dbReference type="SAM" id="SignalP"/>
    </source>
</evidence>
<dbReference type="GO" id="GO:0005125">
    <property type="term" value="F:cytokine activity"/>
    <property type="evidence" value="ECO:0007669"/>
    <property type="project" value="UniProtKB-KW"/>
</dbReference>
<feature type="domain" description="CTCK" evidence="10">
    <location>
        <begin position="80"/>
        <end position="168"/>
    </location>
</feature>
<sequence length="173" mass="19945">MPTHRMLWKLALSVFLVTTLVKVTDTRKNRPAGAIPSPYKDSTSNNSERRQHLNKEVLASSQEALVVTERKYLKSDWCKTQPLRQTVSEEGCISRTIINRFCYGQCNSFYIPRHVKKDEESFQSCAFCKPQKVTSFTVELECPELDPPLRLKKIQKVKQCRCMSVNLSNSDKQ</sequence>
<evidence type="ECO:0000313" key="12">
    <source>
        <dbReference type="Proteomes" id="UP000297703"/>
    </source>
</evidence>
<dbReference type="InterPro" id="IPR029034">
    <property type="entry name" value="Cystine-knot_cytokine"/>
</dbReference>
<keyword evidence="12" id="KW-1185">Reference proteome</keyword>
<dbReference type="AlphaFoldDB" id="A0A4D9EB53"/>
<comment type="subcellular location">
    <subcellularLocation>
        <location evidence="1">Secreted</location>
    </subcellularLocation>
</comment>
<dbReference type="Gene3D" id="2.10.90.10">
    <property type="entry name" value="Cystine-knot cytokines"/>
    <property type="match status" value="1"/>
</dbReference>
<evidence type="ECO:0000259" key="10">
    <source>
        <dbReference type="SMART" id="SM00041"/>
    </source>
</evidence>
<keyword evidence="4" id="KW-0964">Secreted</keyword>
<feature type="chain" id="PRO_5020027895" evidence="9">
    <location>
        <begin position="27"/>
        <end position="173"/>
    </location>
</feature>